<evidence type="ECO:0000313" key="4">
    <source>
        <dbReference type="Proteomes" id="UP000243799"/>
    </source>
</evidence>
<dbReference type="Gene3D" id="3.10.180.10">
    <property type="entry name" value="2,3-Dihydroxybiphenyl 1,2-Dioxygenase, domain 1"/>
    <property type="match status" value="1"/>
</dbReference>
<feature type="region of interest" description="Disordered" evidence="1">
    <location>
        <begin position="1"/>
        <end position="23"/>
    </location>
</feature>
<dbReference type="InterPro" id="IPR029068">
    <property type="entry name" value="Glyas_Bleomycin-R_OHBP_Dase"/>
</dbReference>
<proteinExistence type="predicted"/>
<dbReference type="InterPro" id="IPR052164">
    <property type="entry name" value="Anthracycline_SecMetBiosynth"/>
</dbReference>
<dbReference type="SUPFAM" id="SSF54593">
    <property type="entry name" value="Glyoxalase/Bleomycin resistance protein/Dihydroxybiphenyl dioxygenase"/>
    <property type="match status" value="2"/>
</dbReference>
<dbReference type="InterPro" id="IPR004360">
    <property type="entry name" value="Glyas_Fos-R_dOase_dom"/>
</dbReference>
<keyword evidence="4" id="KW-1185">Reference proteome</keyword>
<dbReference type="Gene3D" id="3.30.720.120">
    <property type="match status" value="1"/>
</dbReference>
<organism evidence="3 4">
    <name type="scientific">Amycolatopsis marina</name>
    <dbReference type="NCBI Taxonomy" id="490629"/>
    <lineage>
        <taxon>Bacteria</taxon>
        <taxon>Bacillati</taxon>
        <taxon>Actinomycetota</taxon>
        <taxon>Actinomycetes</taxon>
        <taxon>Pseudonocardiales</taxon>
        <taxon>Pseudonocardiaceae</taxon>
        <taxon>Amycolatopsis</taxon>
    </lineage>
</organism>
<dbReference type="EMBL" id="FOKG01000001">
    <property type="protein sequence ID" value="SFA83041.1"/>
    <property type="molecule type" value="Genomic_DNA"/>
</dbReference>
<feature type="region of interest" description="Disordered" evidence="1">
    <location>
        <begin position="38"/>
        <end position="57"/>
    </location>
</feature>
<evidence type="ECO:0000313" key="3">
    <source>
        <dbReference type="EMBL" id="SFA83041.1"/>
    </source>
</evidence>
<dbReference type="CDD" id="cd07246">
    <property type="entry name" value="VOC_like"/>
    <property type="match status" value="1"/>
</dbReference>
<reference evidence="4" key="1">
    <citation type="submission" date="2016-10" db="EMBL/GenBank/DDBJ databases">
        <authorList>
            <person name="Varghese N."/>
            <person name="Submissions S."/>
        </authorList>
    </citation>
    <scope>NUCLEOTIDE SEQUENCE [LARGE SCALE GENOMIC DNA]</scope>
    <source>
        <strain evidence="4">CGMCC 4.3568</strain>
    </source>
</reference>
<protein>
    <submittedName>
        <fullName evidence="3">Uncharacterized conserved protein PhnB, glyoxalase superfamily</fullName>
    </submittedName>
</protein>
<evidence type="ECO:0000259" key="2">
    <source>
        <dbReference type="PROSITE" id="PS51819"/>
    </source>
</evidence>
<dbReference type="STRING" id="490629.SAMN05216266_101699"/>
<name>A0A1I0W352_9PSEU</name>
<dbReference type="OrthoDB" id="9795306at2"/>
<accession>A0A1I0W352</accession>
<dbReference type="InterPro" id="IPR041581">
    <property type="entry name" value="Glyoxalase_6"/>
</dbReference>
<dbReference type="PROSITE" id="PS51819">
    <property type="entry name" value="VOC"/>
    <property type="match status" value="2"/>
</dbReference>
<feature type="domain" description="VOC" evidence="2">
    <location>
        <begin position="59"/>
        <end position="180"/>
    </location>
</feature>
<dbReference type="InterPro" id="IPR037523">
    <property type="entry name" value="VOC_core"/>
</dbReference>
<gene>
    <name evidence="3" type="ORF">SAMN05216266_101699</name>
</gene>
<dbReference type="Gene3D" id="3.30.720.110">
    <property type="match status" value="1"/>
</dbReference>
<feature type="domain" description="VOC" evidence="2">
    <location>
        <begin position="195"/>
        <end position="301"/>
    </location>
</feature>
<feature type="compositionally biased region" description="Low complexity" evidence="1">
    <location>
        <begin position="40"/>
        <end position="49"/>
    </location>
</feature>
<evidence type="ECO:0000256" key="1">
    <source>
        <dbReference type="SAM" id="MobiDB-lite"/>
    </source>
</evidence>
<dbReference type="Pfam" id="PF00903">
    <property type="entry name" value="Glyoxalase"/>
    <property type="match status" value="1"/>
</dbReference>
<dbReference type="AlphaFoldDB" id="A0A1I0W352"/>
<dbReference type="RefSeq" id="WP_091669154.1">
    <property type="nucleotide sequence ID" value="NZ_FOKG01000001.1"/>
</dbReference>
<dbReference type="PANTHER" id="PTHR33993">
    <property type="entry name" value="GLYOXALASE-RELATED"/>
    <property type="match status" value="1"/>
</dbReference>
<dbReference type="Proteomes" id="UP000243799">
    <property type="component" value="Unassembled WGS sequence"/>
</dbReference>
<sequence length="301" mass="32596">MTDNDPLATLRRPHQPIAPDPAFADDLRERLRSLILPAPTTTGDTMTTTEPAQAGPRADYHSISPYLVVDNARRALNFYVEVFGAERRGEPIVMEDGKIGHAEVAIGDSVLMMAEEFPEVGHVAGVGGASLRVEATDVDATLTRAVERGAELLSPAEDRGHGRTGSIRDPFGQRWMVSQAPRRSSAGAPAPRHGHAAYFTFTVPDDEAARSFYGAVLGWQFATGTVPRAWHVEGSGLPDAGIWGGQEYPGWKLMYAVDDLDSAAGRVLAQGGQVRETKQEPYGRTADCVDNQGVEFWLWEG</sequence>
<dbReference type="PANTHER" id="PTHR33993:SF14">
    <property type="entry name" value="GB|AAF24581.1"/>
    <property type="match status" value="1"/>
</dbReference>
<dbReference type="Pfam" id="PF18029">
    <property type="entry name" value="Glyoxalase_6"/>
    <property type="match status" value="1"/>
</dbReference>